<feature type="non-terminal residue" evidence="2">
    <location>
        <position position="1"/>
    </location>
</feature>
<dbReference type="AlphaFoldDB" id="X1MN17"/>
<name>X1MN17_9ZZZZ</name>
<evidence type="ECO:0000313" key="2">
    <source>
        <dbReference type="EMBL" id="GAI07789.1"/>
    </source>
</evidence>
<feature type="region of interest" description="Disordered" evidence="1">
    <location>
        <begin position="1"/>
        <end position="38"/>
    </location>
</feature>
<gene>
    <name evidence="2" type="ORF">S06H3_21678</name>
</gene>
<feature type="compositionally biased region" description="Acidic residues" evidence="1">
    <location>
        <begin position="1"/>
        <end position="13"/>
    </location>
</feature>
<evidence type="ECO:0000256" key="1">
    <source>
        <dbReference type="SAM" id="MobiDB-lite"/>
    </source>
</evidence>
<sequence>NGDEDYKDEDEDKDLVPVGAEDDDDFDENGDPKGFLTW</sequence>
<comment type="caution">
    <text evidence="2">The sequence shown here is derived from an EMBL/GenBank/DDBJ whole genome shotgun (WGS) entry which is preliminary data.</text>
</comment>
<protein>
    <submittedName>
        <fullName evidence="2">Uncharacterized protein</fullName>
    </submittedName>
</protein>
<organism evidence="2">
    <name type="scientific">marine sediment metagenome</name>
    <dbReference type="NCBI Taxonomy" id="412755"/>
    <lineage>
        <taxon>unclassified sequences</taxon>
        <taxon>metagenomes</taxon>
        <taxon>ecological metagenomes</taxon>
    </lineage>
</organism>
<feature type="compositionally biased region" description="Acidic residues" evidence="1">
    <location>
        <begin position="20"/>
        <end position="29"/>
    </location>
</feature>
<accession>X1MN17</accession>
<reference evidence="2" key="1">
    <citation type="journal article" date="2014" name="Front. Microbiol.">
        <title>High frequency of phylogenetically diverse reductive dehalogenase-homologous genes in deep subseafloor sedimentary metagenomes.</title>
        <authorList>
            <person name="Kawai M."/>
            <person name="Futagami T."/>
            <person name="Toyoda A."/>
            <person name="Takaki Y."/>
            <person name="Nishi S."/>
            <person name="Hori S."/>
            <person name="Arai W."/>
            <person name="Tsubouchi T."/>
            <person name="Morono Y."/>
            <person name="Uchiyama I."/>
            <person name="Ito T."/>
            <person name="Fujiyama A."/>
            <person name="Inagaki F."/>
            <person name="Takami H."/>
        </authorList>
    </citation>
    <scope>NUCLEOTIDE SEQUENCE</scope>
    <source>
        <strain evidence="2">Expedition CK06-06</strain>
    </source>
</reference>
<dbReference type="EMBL" id="BARV01011422">
    <property type="protein sequence ID" value="GAI07789.1"/>
    <property type="molecule type" value="Genomic_DNA"/>
</dbReference>
<proteinExistence type="predicted"/>